<feature type="region of interest" description="Disordered" evidence="1">
    <location>
        <begin position="117"/>
        <end position="138"/>
    </location>
</feature>
<reference evidence="3" key="1">
    <citation type="journal article" date="2020" name="mSystems">
        <title>Genome- and Community-Level Interaction Insights into Carbon Utilization and Element Cycling Functions of Hydrothermarchaeota in Hydrothermal Sediment.</title>
        <authorList>
            <person name="Zhou Z."/>
            <person name="Liu Y."/>
            <person name="Xu W."/>
            <person name="Pan J."/>
            <person name="Luo Z.H."/>
            <person name="Li M."/>
        </authorList>
    </citation>
    <scope>NUCLEOTIDE SEQUENCE [LARGE SCALE GENOMIC DNA]</scope>
    <source>
        <strain evidence="3">SpSt-508</strain>
    </source>
</reference>
<dbReference type="CDD" id="cd00060">
    <property type="entry name" value="FHA"/>
    <property type="match status" value="1"/>
</dbReference>
<dbReference type="InterPro" id="IPR008984">
    <property type="entry name" value="SMAD_FHA_dom_sf"/>
</dbReference>
<dbReference type="InterPro" id="IPR000253">
    <property type="entry name" value="FHA_dom"/>
</dbReference>
<dbReference type="AlphaFoldDB" id="A0A7C4LM54"/>
<accession>A0A7C4LM54</accession>
<protein>
    <submittedName>
        <fullName evidence="3">FHA domain-containing protein</fullName>
    </submittedName>
</protein>
<feature type="region of interest" description="Disordered" evidence="1">
    <location>
        <begin position="169"/>
        <end position="190"/>
    </location>
</feature>
<dbReference type="EMBL" id="DSVQ01000016">
    <property type="protein sequence ID" value="HGT40074.1"/>
    <property type="molecule type" value="Genomic_DNA"/>
</dbReference>
<sequence length="190" mass="21597">MSTPRDSSQQPSTTLLLCRGDGAASEAVYVYRGLSIGRAEGNTFRIDDEQVGRQHAIVEYDPDDRLMLRCRSDRDWIECDGQQVRELPLAAGVRFRIGPATFEHRCRCRRRQGGWQRVPRAAAENSPSRVMRRKPAPTAARRSWSVPCGMGKWFVCRSRWTRWNWCGKSGKGGWESSSRGATVPRGSPWR</sequence>
<dbReference type="SUPFAM" id="SSF49879">
    <property type="entry name" value="SMAD/FHA domain"/>
    <property type="match status" value="1"/>
</dbReference>
<evidence type="ECO:0000259" key="2">
    <source>
        <dbReference type="Pfam" id="PF00498"/>
    </source>
</evidence>
<proteinExistence type="predicted"/>
<organism evidence="3">
    <name type="scientific">Schlesneria paludicola</name>
    <dbReference type="NCBI Taxonomy" id="360056"/>
    <lineage>
        <taxon>Bacteria</taxon>
        <taxon>Pseudomonadati</taxon>
        <taxon>Planctomycetota</taxon>
        <taxon>Planctomycetia</taxon>
        <taxon>Planctomycetales</taxon>
        <taxon>Planctomycetaceae</taxon>
        <taxon>Schlesneria</taxon>
    </lineage>
</organism>
<name>A0A7C4LM54_9PLAN</name>
<dbReference type="Pfam" id="PF00498">
    <property type="entry name" value="FHA"/>
    <property type="match status" value="1"/>
</dbReference>
<feature type="domain" description="FHA" evidence="2">
    <location>
        <begin position="35"/>
        <end position="98"/>
    </location>
</feature>
<comment type="caution">
    <text evidence="3">The sequence shown here is derived from an EMBL/GenBank/DDBJ whole genome shotgun (WGS) entry which is preliminary data.</text>
</comment>
<evidence type="ECO:0000313" key="3">
    <source>
        <dbReference type="EMBL" id="HGT40074.1"/>
    </source>
</evidence>
<evidence type="ECO:0000256" key="1">
    <source>
        <dbReference type="SAM" id="MobiDB-lite"/>
    </source>
</evidence>
<gene>
    <name evidence="3" type="ORF">ENS64_12555</name>
</gene>
<dbReference type="Gene3D" id="2.60.200.20">
    <property type="match status" value="1"/>
</dbReference>